<organism evidence="3">
    <name type="scientific">Oryza sativa subsp. japonica</name>
    <name type="common">Rice</name>
    <dbReference type="NCBI Taxonomy" id="39947"/>
    <lineage>
        <taxon>Eukaryota</taxon>
        <taxon>Viridiplantae</taxon>
        <taxon>Streptophyta</taxon>
        <taxon>Embryophyta</taxon>
        <taxon>Tracheophyta</taxon>
        <taxon>Spermatophyta</taxon>
        <taxon>Magnoliopsida</taxon>
        <taxon>Liliopsida</taxon>
        <taxon>Poales</taxon>
        <taxon>Poaceae</taxon>
        <taxon>BOP clade</taxon>
        <taxon>Oryzoideae</taxon>
        <taxon>Oryzeae</taxon>
        <taxon>Oryzinae</taxon>
        <taxon>Oryza</taxon>
        <taxon>Oryza sativa</taxon>
    </lineage>
</organism>
<dbReference type="InterPro" id="IPR011042">
    <property type="entry name" value="6-blade_b-propeller_TolB-like"/>
</dbReference>
<accession>Q2QWG8</accession>
<gene>
    <name evidence="3" type="ordered locus">LOC_Os12g09390</name>
</gene>
<keyword evidence="2" id="KW-0472">Membrane</keyword>
<proteinExistence type="predicted"/>
<dbReference type="EMBL" id="DP000011">
    <property type="protein sequence ID" value="ABA96636.1"/>
    <property type="molecule type" value="Genomic_DNA"/>
</dbReference>
<evidence type="ECO:0000256" key="1">
    <source>
        <dbReference type="SAM" id="MobiDB-lite"/>
    </source>
</evidence>
<reference evidence="3" key="1">
    <citation type="journal article" date="2005" name="BMC Biol.">
        <title>The sequence of rice chromosomes 11 and 12, rich in disease resistance genes and recent gene duplications.</title>
        <authorList>
            <consortium name="The rice chromosomes 11 and 12 sequencing consortia"/>
        </authorList>
    </citation>
    <scope>NUCLEOTIDE SEQUENCE [LARGE SCALE GENOMIC DNA]</scope>
</reference>
<reference evidence="3" key="2">
    <citation type="submission" date="2005-04" db="EMBL/GenBank/DDBJ databases">
        <authorList>
            <person name="Buell C.R."/>
            <person name="Wing R.A."/>
            <person name="McCombie W.A."/>
            <person name="Ouyang S."/>
        </authorList>
    </citation>
    <scope>NUCLEOTIDE SEQUENCE</scope>
</reference>
<protein>
    <submittedName>
        <fullName evidence="3">Uncharacterized protein</fullName>
    </submittedName>
</protein>
<evidence type="ECO:0000313" key="3">
    <source>
        <dbReference type="EMBL" id="ABA96636.1"/>
    </source>
</evidence>
<reference evidence="3" key="3">
    <citation type="submission" date="2006-01" db="EMBL/GenBank/DDBJ databases">
        <authorList>
            <person name="Buell R."/>
        </authorList>
    </citation>
    <scope>NUCLEOTIDE SEQUENCE</scope>
</reference>
<keyword evidence="2" id="KW-0812">Transmembrane</keyword>
<feature type="transmembrane region" description="Helical" evidence="2">
    <location>
        <begin position="20"/>
        <end position="44"/>
    </location>
</feature>
<evidence type="ECO:0000256" key="2">
    <source>
        <dbReference type="SAM" id="Phobius"/>
    </source>
</evidence>
<sequence length="333" mass="36227">MALFCYRRASDFLPDHAAHAYGIQTAPLLAFYALANSALVTLYAMCWKGRRRLLAGEEAGGAGERVRAAAGAAVPPRLRRPVRGRRVPRPPEGAGAQRAGREVVTTEAAGVPFNFLNGLDIDQRTSDIYFTDSSSTYWRRPLVNLFLSKSNYYPSPKFLFSWADSHEPTLLKPKSNIPTPQNTVSVLDLPMDPFQQNVSPALPPKPKRRAGKVILMDLERRRSASINKLSDGFMSPDPNLGVGKPRGKDRAKSTKKLKMLAQESGILLSLNPLPLELNDPNASDDEIDAPLADCSIRLLQQIGTEVCGMNREMVSAKALTAHAGTGSHPAAAS</sequence>
<dbReference type="Gene3D" id="2.120.10.30">
    <property type="entry name" value="TolB, C-terminal domain"/>
    <property type="match status" value="1"/>
</dbReference>
<keyword evidence="2" id="KW-1133">Transmembrane helix</keyword>
<dbReference type="AlphaFoldDB" id="Q2QWG8"/>
<name>Q2QWG8_ORYSJ</name>
<feature type="region of interest" description="Disordered" evidence="1">
    <location>
        <begin position="82"/>
        <end position="101"/>
    </location>
</feature>